<gene>
    <name evidence="1" type="ORF">DCAR_002317</name>
</gene>
<evidence type="ECO:0000313" key="1">
    <source>
        <dbReference type="EMBL" id="KZN09661.1"/>
    </source>
</evidence>
<protein>
    <submittedName>
        <fullName evidence="1">Uncharacterized protein</fullName>
    </submittedName>
</protein>
<dbReference type="Gramene" id="KZN09661">
    <property type="protein sequence ID" value="KZN09661"/>
    <property type="gene ID" value="DCAR_002317"/>
</dbReference>
<organism evidence="1">
    <name type="scientific">Daucus carota subsp. sativus</name>
    <name type="common">Carrot</name>
    <dbReference type="NCBI Taxonomy" id="79200"/>
    <lineage>
        <taxon>Eukaryota</taxon>
        <taxon>Viridiplantae</taxon>
        <taxon>Streptophyta</taxon>
        <taxon>Embryophyta</taxon>
        <taxon>Tracheophyta</taxon>
        <taxon>Spermatophyta</taxon>
        <taxon>Magnoliopsida</taxon>
        <taxon>eudicotyledons</taxon>
        <taxon>Gunneridae</taxon>
        <taxon>Pentapetalae</taxon>
        <taxon>asterids</taxon>
        <taxon>campanulids</taxon>
        <taxon>Apiales</taxon>
        <taxon>Apiaceae</taxon>
        <taxon>Apioideae</taxon>
        <taxon>Scandiceae</taxon>
        <taxon>Daucinae</taxon>
        <taxon>Daucus</taxon>
        <taxon>Daucus sect. Daucus</taxon>
    </lineage>
</organism>
<proteinExistence type="predicted"/>
<dbReference type="EMBL" id="LNRQ01000001">
    <property type="protein sequence ID" value="KZN09661.1"/>
    <property type="molecule type" value="Genomic_DNA"/>
</dbReference>
<accession>A0A166H338</accession>
<name>A0A166H338_DAUCS</name>
<dbReference type="AlphaFoldDB" id="A0A166H338"/>
<sequence>MKAEKALEQFKNFPDLFVKPISVVDHEEKVYLAVELFEAIKYKKKPSEERNKLLKYKFFLLSSMF</sequence>
<reference evidence="1" key="1">
    <citation type="journal article" date="2016" name="Nat. Genet.">
        <title>A high-quality carrot genome assembly provides new insights into carotenoid accumulation and asterid genome evolution.</title>
        <authorList>
            <person name="Iorizzo M."/>
            <person name="Ellison S."/>
            <person name="Senalik D."/>
            <person name="Zeng P."/>
            <person name="Satapoomin P."/>
            <person name="Huang J."/>
            <person name="Bowman M."/>
            <person name="Iovene M."/>
            <person name="Sanseverino W."/>
            <person name="Cavagnaro P."/>
            <person name="Yildiz M."/>
            <person name="Macko-Podgorni A."/>
            <person name="Moranska E."/>
            <person name="Grzebelus E."/>
            <person name="Grzebelus D."/>
            <person name="Ashrafi H."/>
            <person name="Zheng Z."/>
            <person name="Cheng S."/>
            <person name="Spooner D."/>
            <person name="Van Deynze A."/>
            <person name="Simon P."/>
        </authorList>
    </citation>
    <scope>NUCLEOTIDE SEQUENCE [LARGE SCALE GENOMIC DNA]</scope>
    <source>
        <tissue evidence="1">Leaf</tissue>
    </source>
</reference>
<comment type="caution">
    <text evidence="1">The sequence shown here is derived from an EMBL/GenBank/DDBJ whole genome shotgun (WGS) entry which is preliminary data.</text>
</comment>